<sequence length="140" mass="16085">MKKIYFLCTGNSCRSQIAEGYARKYLSPSMFEIRSAGIETHGLNPRVFFFKQKTAYEISKQTSDLIDRDYFTQADLIITLCGDAKDKCPAVPNNHEHLHWDLKDPAQAVGSEEEILTEFRKVREGIKRKVLDLNQRTSIV</sequence>
<comment type="caution">
    <text evidence="7">The sequence shown here is derived from an EMBL/GenBank/DDBJ whole genome shotgun (WGS) entry which is preliminary data.</text>
</comment>
<dbReference type="InterPro" id="IPR023485">
    <property type="entry name" value="Ptyr_pPase"/>
</dbReference>
<evidence type="ECO:0000256" key="4">
    <source>
        <dbReference type="ARBA" id="ARBA00023157"/>
    </source>
</evidence>
<evidence type="ECO:0000313" key="8">
    <source>
        <dbReference type="Proteomes" id="UP001139644"/>
    </source>
</evidence>
<feature type="domain" description="Phosphotyrosine protein phosphatase I" evidence="6">
    <location>
        <begin position="2"/>
        <end position="136"/>
    </location>
</feature>
<dbReference type="GO" id="GO:0046685">
    <property type="term" value="P:response to arsenic-containing substance"/>
    <property type="evidence" value="ECO:0007669"/>
    <property type="project" value="UniProtKB-KW"/>
</dbReference>
<evidence type="ECO:0000256" key="3">
    <source>
        <dbReference type="ARBA" id="ARBA00023002"/>
    </source>
</evidence>
<dbReference type="AlphaFoldDB" id="A0A9X1K8C9"/>
<evidence type="ECO:0000256" key="2">
    <source>
        <dbReference type="ARBA" id="ARBA00022849"/>
    </source>
</evidence>
<dbReference type="EMBL" id="JAIFOC010000030">
    <property type="protein sequence ID" value="MBX4222080.1"/>
    <property type="molecule type" value="Genomic_DNA"/>
</dbReference>
<keyword evidence="1" id="KW-0963">Cytoplasm</keyword>
<dbReference type="Gene3D" id="3.40.50.2300">
    <property type="match status" value="1"/>
</dbReference>
<dbReference type="GO" id="GO:0004725">
    <property type="term" value="F:protein tyrosine phosphatase activity"/>
    <property type="evidence" value="ECO:0007669"/>
    <property type="project" value="InterPro"/>
</dbReference>
<gene>
    <name evidence="7" type="primary">arsC</name>
    <name evidence="7" type="ORF">KYX88_04370</name>
</gene>
<evidence type="ECO:0000313" key="7">
    <source>
        <dbReference type="EMBL" id="MBX4222080.1"/>
    </source>
</evidence>
<name>A0A9X1K8C9_ENTFC</name>
<dbReference type="RefSeq" id="WP_208284720.1">
    <property type="nucleotide sequence ID" value="NZ_CP065767.1"/>
</dbReference>
<organism evidence="7 8">
    <name type="scientific">Enterococcus faecium</name>
    <name type="common">Streptococcus faecium</name>
    <dbReference type="NCBI Taxonomy" id="1352"/>
    <lineage>
        <taxon>Bacteria</taxon>
        <taxon>Bacillati</taxon>
        <taxon>Bacillota</taxon>
        <taxon>Bacilli</taxon>
        <taxon>Lactobacillales</taxon>
        <taxon>Enterococcaceae</taxon>
        <taxon>Enterococcus</taxon>
    </lineage>
</organism>
<keyword evidence="5" id="KW-0676">Redox-active center</keyword>
<dbReference type="PANTHER" id="PTHR43428:SF1">
    <property type="entry name" value="ARSENATE REDUCTASE"/>
    <property type="match status" value="1"/>
</dbReference>
<accession>A0A9X1K8C9</accession>
<dbReference type="InterPro" id="IPR014064">
    <property type="entry name" value="Arsenate_reductase_ArsC"/>
</dbReference>
<dbReference type="InterPro" id="IPR036196">
    <property type="entry name" value="Ptyr_pPase_sf"/>
</dbReference>
<reference evidence="7" key="1">
    <citation type="journal article" date="2022" name="J. Anim. Sci.">
        <title>Whole genome sequence analyses-based assessment of virulence potential and antimicrobial susceptibilities and resistance of Enterococcus faecium strains isolated from commercial swine and cattle probiotic products.</title>
        <authorList>
            <person name="Shridhar P.B."/>
            <person name="Amachawadi R.G."/>
            <person name="Tokach M."/>
            <person name="Patel I."/>
            <person name="Gangiredla J."/>
            <person name="Mammel M."/>
            <person name="Nagaraja T.G."/>
        </authorList>
    </citation>
    <scope>NUCLEOTIDE SEQUENCE</scope>
    <source>
        <strain evidence="7">EF215</strain>
    </source>
</reference>
<dbReference type="GO" id="GO:0030612">
    <property type="term" value="F:arsenate reductase (thioredoxin) activity"/>
    <property type="evidence" value="ECO:0007669"/>
    <property type="project" value="UniProtKB-EC"/>
</dbReference>
<dbReference type="NCBIfam" id="TIGR02691">
    <property type="entry name" value="arsC_pI258_fam"/>
    <property type="match status" value="1"/>
</dbReference>
<evidence type="ECO:0000256" key="5">
    <source>
        <dbReference type="ARBA" id="ARBA00023284"/>
    </source>
</evidence>
<keyword evidence="2" id="KW-0059">Arsenical resistance</keyword>
<dbReference type="CDD" id="cd16345">
    <property type="entry name" value="LMWP_ArsC"/>
    <property type="match status" value="1"/>
</dbReference>
<keyword evidence="3 7" id="KW-0560">Oxidoreductase</keyword>
<dbReference type="SMART" id="SM00226">
    <property type="entry name" value="LMWPc"/>
    <property type="match status" value="1"/>
</dbReference>
<keyword evidence="4" id="KW-1015">Disulfide bond</keyword>
<dbReference type="PANTHER" id="PTHR43428">
    <property type="entry name" value="ARSENATE REDUCTASE"/>
    <property type="match status" value="1"/>
</dbReference>
<proteinExistence type="predicted"/>
<evidence type="ECO:0000256" key="1">
    <source>
        <dbReference type="ARBA" id="ARBA00022490"/>
    </source>
</evidence>
<dbReference type="EC" id="1.20.4.4" evidence="7"/>
<dbReference type="SUPFAM" id="SSF52788">
    <property type="entry name" value="Phosphotyrosine protein phosphatases I"/>
    <property type="match status" value="1"/>
</dbReference>
<protein>
    <submittedName>
        <fullName evidence="7">Arsenate reductase (Thioredoxin)</fullName>
        <ecNumber evidence="7">1.20.4.4</ecNumber>
    </submittedName>
</protein>
<dbReference type="Proteomes" id="UP001139644">
    <property type="component" value="Unassembled WGS sequence"/>
</dbReference>
<evidence type="ECO:0000259" key="6">
    <source>
        <dbReference type="SMART" id="SM00226"/>
    </source>
</evidence>
<dbReference type="Pfam" id="PF01451">
    <property type="entry name" value="LMWPc"/>
    <property type="match status" value="1"/>
</dbReference>